<dbReference type="GO" id="GO:0032259">
    <property type="term" value="P:methylation"/>
    <property type="evidence" value="ECO:0007669"/>
    <property type="project" value="UniProtKB-KW"/>
</dbReference>
<dbReference type="Gene3D" id="3.40.50.150">
    <property type="entry name" value="Vaccinia Virus protein VP39"/>
    <property type="match status" value="1"/>
</dbReference>
<evidence type="ECO:0000313" key="3">
    <source>
        <dbReference type="EMBL" id="VAX19362.1"/>
    </source>
</evidence>
<accession>A0A3B1BTX7</accession>
<gene>
    <name evidence="3" type="ORF">MNBD_IGNAVI01-364</name>
</gene>
<proteinExistence type="predicted"/>
<organism evidence="3">
    <name type="scientific">hydrothermal vent metagenome</name>
    <dbReference type="NCBI Taxonomy" id="652676"/>
    <lineage>
        <taxon>unclassified sequences</taxon>
        <taxon>metagenomes</taxon>
        <taxon>ecological metagenomes</taxon>
    </lineage>
</organism>
<dbReference type="SUPFAM" id="SSF53335">
    <property type="entry name" value="S-adenosyl-L-methionine-dependent methyltransferases"/>
    <property type="match status" value="1"/>
</dbReference>
<dbReference type="Gene3D" id="2.20.25.110">
    <property type="entry name" value="S-adenosyl-L-methionine-dependent methyltransferases"/>
    <property type="match status" value="1"/>
</dbReference>
<evidence type="ECO:0000259" key="2">
    <source>
        <dbReference type="Pfam" id="PF13649"/>
    </source>
</evidence>
<protein>
    <submittedName>
        <fullName evidence="3">SAM-dependent methyltransferase</fullName>
    </submittedName>
</protein>
<dbReference type="Pfam" id="PF13649">
    <property type="entry name" value="Methyltransf_25"/>
    <property type="match status" value="1"/>
</dbReference>
<sequence length="244" mass="28466">MSDWFKEWFDSSEYLDVYSHRDKTDAYNLLNLIRESMEFDKGAKVLDAACGAGRFSNLFALEGFNVTAFDLSMQLLQIAKQNSTKENLNVKYFRSDIRNVPLKGSFNLVLNMFTSFGYFKTEDENFSFISSAYELLNDNSYFIFDYLNKNYVINNLVEESHKSIKDKTITELRKLNGNRVEKEIIIESKEGTKKFIESVLMYSKDQIIEGFKKCGFKVYKMFGSYLGAEFNEITSDRLLIFFTK</sequence>
<keyword evidence="1 3" id="KW-0808">Transferase</keyword>
<feature type="domain" description="Methyltransferase" evidence="2">
    <location>
        <begin position="45"/>
        <end position="136"/>
    </location>
</feature>
<evidence type="ECO:0000256" key="1">
    <source>
        <dbReference type="ARBA" id="ARBA00022679"/>
    </source>
</evidence>
<reference evidence="3" key="1">
    <citation type="submission" date="2018-06" db="EMBL/GenBank/DDBJ databases">
        <authorList>
            <person name="Zhirakovskaya E."/>
        </authorList>
    </citation>
    <scope>NUCLEOTIDE SEQUENCE</scope>
</reference>
<dbReference type="CDD" id="cd02440">
    <property type="entry name" value="AdoMet_MTases"/>
    <property type="match status" value="1"/>
</dbReference>
<name>A0A3B1BTX7_9ZZZZ</name>
<dbReference type="GO" id="GO:0008168">
    <property type="term" value="F:methyltransferase activity"/>
    <property type="evidence" value="ECO:0007669"/>
    <property type="project" value="UniProtKB-KW"/>
</dbReference>
<keyword evidence="3" id="KW-0489">Methyltransferase</keyword>
<dbReference type="InterPro" id="IPR041698">
    <property type="entry name" value="Methyltransf_25"/>
</dbReference>
<dbReference type="EMBL" id="UOGD01000135">
    <property type="protein sequence ID" value="VAX19362.1"/>
    <property type="molecule type" value="Genomic_DNA"/>
</dbReference>
<dbReference type="AlphaFoldDB" id="A0A3B1BTX7"/>
<dbReference type="InterPro" id="IPR029063">
    <property type="entry name" value="SAM-dependent_MTases_sf"/>
</dbReference>
<dbReference type="PANTHER" id="PTHR43861">
    <property type="entry name" value="TRANS-ACONITATE 2-METHYLTRANSFERASE-RELATED"/>
    <property type="match status" value="1"/>
</dbReference>